<feature type="region of interest" description="Disordered" evidence="1">
    <location>
        <begin position="74"/>
        <end position="114"/>
    </location>
</feature>
<dbReference type="InParanoid" id="A0A166BGG2"/>
<reference evidence="2 3" key="1">
    <citation type="journal article" date="2016" name="Mol. Biol. Evol.">
        <title>Comparative Genomics of Early-Diverging Mushroom-Forming Fungi Provides Insights into the Origins of Lignocellulose Decay Capabilities.</title>
        <authorList>
            <person name="Nagy L.G."/>
            <person name="Riley R."/>
            <person name="Tritt A."/>
            <person name="Adam C."/>
            <person name="Daum C."/>
            <person name="Floudas D."/>
            <person name="Sun H."/>
            <person name="Yadav J.S."/>
            <person name="Pangilinan J."/>
            <person name="Larsson K.H."/>
            <person name="Matsuura K."/>
            <person name="Barry K."/>
            <person name="Labutti K."/>
            <person name="Kuo R."/>
            <person name="Ohm R.A."/>
            <person name="Bhattacharya S.S."/>
            <person name="Shirouzu T."/>
            <person name="Yoshinaga Y."/>
            <person name="Martin F.M."/>
            <person name="Grigoriev I.V."/>
            <person name="Hibbett D.S."/>
        </authorList>
    </citation>
    <scope>NUCLEOTIDE SEQUENCE [LARGE SCALE GENOMIC DNA]</scope>
    <source>
        <strain evidence="2 3">HHB12029</strain>
    </source>
</reference>
<sequence>MSASAPTPTSATSSAASTPGVEHHTGLHLPHMHLPHPHMPHPHLGETLSHAGKEILEAAAYMGPGIALLDVPAEVEAREAPSHAHAPSEHPAAAHHESKEHSTLPSVPENPTRA</sequence>
<keyword evidence="3" id="KW-1185">Reference proteome</keyword>
<proteinExistence type="predicted"/>
<evidence type="ECO:0000256" key="1">
    <source>
        <dbReference type="SAM" id="MobiDB-lite"/>
    </source>
</evidence>
<gene>
    <name evidence="2" type="ORF">EXIGLDRAFT_830501</name>
</gene>
<evidence type="ECO:0000313" key="3">
    <source>
        <dbReference type="Proteomes" id="UP000077266"/>
    </source>
</evidence>
<feature type="compositionally biased region" description="Basic and acidic residues" evidence="1">
    <location>
        <begin position="75"/>
        <end position="102"/>
    </location>
</feature>
<name>A0A166BGG2_EXIGL</name>
<organism evidence="2 3">
    <name type="scientific">Exidia glandulosa HHB12029</name>
    <dbReference type="NCBI Taxonomy" id="1314781"/>
    <lineage>
        <taxon>Eukaryota</taxon>
        <taxon>Fungi</taxon>
        <taxon>Dikarya</taxon>
        <taxon>Basidiomycota</taxon>
        <taxon>Agaricomycotina</taxon>
        <taxon>Agaricomycetes</taxon>
        <taxon>Auriculariales</taxon>
        <taxon>Exidiaceae</taxon>
        <taxon>Exidia</taxon>
    </lineage>
</organism>
<dbReference type="AlphaFoldDB" id="A0A166BGG2"/>
<feature type="compositionally biased region" description="Low complexity" evidence="1">
    <location>
        <begin position="1"/>
        <end position="19"/>
    </location>
</feature>
<dbReference type="EMBL" id="KV425898">
    <property type="protein sequence ID" value="KZW00860.1"/>
    <property type="molecule type" value="Genomic_DNA"/>
</dbReference>
<dbReference type="Proteomes" id="UP000077266">
    <property type="component" value="Unassembled WGS sequence"/>
</dbReference>
<dbReference type="OrthoDB" id="10622181at2759"/>
<protein>
    <submittedName>
        <fullName evidence="2">Uncharacterized protein</fullName>
    </submittedName>
</protein>
<accession>A0A166BGG2</accession>
<feature type="compositionally biased region" description="Basic residues" evidence="1">
    <location>
        <begin position="30"/>
        <end position="41"/>
    </location>
</feature>
<evidence type="ECO:0000313" key="2">
    <source>
        <dbReference type="EMBL" id="KZW00860.1"/>
    </source>
</evidence>
<feature type="region of interest" description="Disordered" evidence="1">
    <location>
        <begin position="1"/>
        <end position="48"/>
    </location>
</feature>